<dbReference type="InterPro" id="IPR029044">
    <property type="entry name" value="Nucleotide-diphossugar_trans"/>
</dbReference>
<name>A0A0F9VFS3_9ZZZZ</name>
<accession>A0A0F9VFS3</accession>
<reference evidence="2" key="1">
    <citation type="journal article" date="2015" name="Nature">
        <title>Complex archaea that bridge the gap between prokaryotes and eukaryotes.</title>
        <authorList>
            <person name="Spang A."/>
            <person name="Saw J.H."/>
            <person name="Jorgensen S.L."/>
            <person name="Zaremba-Niedzwiedzka K."/>
            <person name="Martijn J."/>
            <person name="Lind A.E."/>
            <person name="van Eijk R."/>
            <person name="Schleper C."/>
            <person name="Guy L."/>
            <person name="Ettema T.J."/>
        </authorList>
    </citation>
    <scope>NUCLEOTIDE SEQUENCE</scope>
</reference>
<evidence type="ECO:0000313" key="2">
    <source>
        <dbReference type="EMBL" id="KKN64653.1"/>
    </source>
</evidence>
<dbReference type="Pfam" id="PF00535">
    <property type="entry name" value="Glycos_transf_2"/>
    <property type="match status" value="1"/>
</dbReference>
<evidence type="ECO:0000259" key="1">
    <source>
        <dbReference type="Pfam" id="PF00535"/>
    </source>
</evidence>
<dbReference type="InterPro" id="IPR001173">
    <property type="entry name" value="Glyco_trans_2-like"/>
</dbReference>
<dbReference type="AlphaFoldDB" id="A0A0F9VFS3"/>
<sequence>MHIDILIPTWNRPELLRACVKSIEQSIQKDISIFVIIDGNLELIETVSRWDVAIIVNQERRDWVFSINKGLQFVHGDGIIYASDDLVFDKDCIANAVVAMKEKFPDGDGLVAIKQSVVGCNTAFGLFGHKFIERFPEQCVFCPDYVHYGSDSELGRFARSINRLHICEEARVIHHRIKDATYSIAKPMEVQDFHFINARREAGLLWGRDFQLLRKEK</sequence>
<comment type="caution">
    <text evidence="2">The sequence shown here is derived from an EMBL/GenBank/DDBJ whole genome shotgun (WGS) entry which is preliminary data.</text>
</comment>
<dbReference type="Gene3D" id="3.90.550.10">
    <property type="entry name" value="Spore Coat Polysaccharide Biosynthesis Protein SpsA, Chain A"/>
    <property type="match status" value="1"/>
</dbReference>
<feature type="domain" description="Glycosyltransferase 2-like" evidence="1">
    <location>
        <begin position="5"/>
        <end position="105"/>
    </location>
</feature>
<gene>
    <name evidence="2" type="ORF">LCGC14_0489220</name>
</gene>
<dbReference type="EMBL" id="LAZR01000547">
    <property type="protein sequence ID" value="KKN64653.1"/>
    <property type="molecule type" value="Genomic_DNA"/>
</dbReference>
<dbReference type="SUPFAM" id="SSF53448">
    <property type="entry name" value="Nucleotide-diphospho-sugar transferases"/>
    <property type="match status" value="1"/>
</dbReference>
<organism evidence="2">
    <name type="scientific">marine sediment metagenome</name>
    <dbReference type="NCBI Taxonomy" id="412755"/>
    <lineage>
        <taxon>unclassified sequences</taxon>
        <taxon>metagenomes</taxon>
        <taxon>ecological metagenomes</taxon>
    </lineage>
</organism>
<proteinExistence type="predicted"/>
<protein>
    <recommendedName>
        <fullName evidence="1">Glycosyltransferase 2-like domain-containing protein</fullName>
    </recommendedName>
</protein>